<evidence type="ECO:0000313" key="2">
    <source>
        <dbReference type="EMBL" id="KZV18438.1"/>
    </source>
</evidence>
<dbReference type="EMBL" id="KV017458">
    <property type="protein sequence ID" value="KZV18438.1"/>
    <property type="molecule type" value="Genomic_DNA"/>
</dbReference>
<feature type="region of interest" description="Disordered" evidence="1">
    <location>
        <begin position="1"/>
        <end position="32"/>
    </location>
</feature>
<name>A0A2Z7A9N8_9LAMI</name>
<feature type="compositionally biased region" description="Basic residues" evidence="1">
    <location>
        <begin position="15"/>
        <end position="29"/>
    </location>
</feature>
<keyword evidence="3" id="KW-1185">Reference proteome</keyword>
<dbReference type="Proteomes" id="UP000250235">
    <property type="component" value="Unassembled WGS sequence"/>
</dbReference>
<accession>A0A2Z7A9N8</accession>
<evidence type="ECO:0000256" key="1">
    <source>
        <dbReference type="SAM" id="MobiDB-lite"/>
    </source>
</evidence>
<proteinExistence type="predicted"/>
<sequence>MPLISSSGSEDHPHHQGRKQSRGAHRARRSGYAQGSSELGIFIEALPYPRESPELLRYGEELINPRRRPKFEASLEGPNPRFVLLRSFTHYRTLSHTAYIPLILLSCTADLSIGGASPDMSPAPFDKCSLVAGIRAHSPIPDARRSRGPRRGNSSSAELFGYINWRRLWET</sequence>
<evidence type="ECO:0000313" key="3">
    <source>
        <dbReference type="Proteomes" id="UP000250235"/>
    </source>
</evidence>
<reference evidence="2 3" key="1">
    <citation type="journal article" date="2015" name="Proc. Natl. Acad. Sci. U.S.A.">
        <title>The resurrection genome of Boea hygrometrica: A blueprint for survival of dehydration.</title>
        <authorList>
            <person name="Xiao L."/>
            <person name="Yang G."/>
            <person name="Zhang L."/>
            <person name="Yang X."/>
            <person name="Zhao S."/>
            <person name="Ji Z."/>
            <person name="Zhou Q."/>
            <person name="Hu M."/>
            <person name="Wang Y."/>
            <person name="Chen M."/>
            <person name="Xu Y."/>
            <person name="Jin H."/>
            <person name="Xiao X."/>
            <person name="Hu G."/>
            <person name="Bao F."/>
            <person name="Hu Y."/>
            <person name="Wan P."/>
            <person name="Li L."/>
            <person name="Deng X."/>
            <person name="Kuang T."/>
            <person name="Xiang C."/>
            <person name="Zhu J.K."/>
            <person name="Oliver M.J."/>
            <person name="He Y."/>
        </authorList>
    </citation>
    <scope>NUCLEOTIDE SEQUENCE [LARGE SCALE GENOMIC DNA]</scope>
    <source>
        <strain evidence="3">cv. XS01</strain>
    </source>
</reference>
<protein>
    <submittedName>
        <fullName evidence="2">Mechanosensitive ion channel protein 10</fullName>
    </submittedName>
</protein>
<gene>
    <name evidence="2" type="ORF">F511_21026</name>
</gene>
<dbReference type="AlphaFoldDB" id="A0A2Z7A9N8"/>
<organism evidence="2 3">
    <name type="scientific">Dorcoceras hygrometricum</name>
    <dbReference type="NCBI Taxonomy" id="472368"/>
    <lineage>
        <taxon>Eukaryota</taxon>
        <taxon>Viridiplantae</taxon>
        <taxon>Streptophyta</taxon>
        <taxon>Embryophyta</taxon>
        <taxon>Tracheophyta</taxon>
        <taxon>Spermatophyta</taxon>
        <taxon>Magnoliopsida</taxon>
        <taxon>eudicotyledons</taxon>
        <taxon>Gunneridae</taxon>
        <taxon>Pentapetalae</taxon>
        <taxon>asterids</taxon>
        <taxon>lamiids</taxon>
        <taxon>Lamiales</taxon>
        <taxon>Gesneriaceae</taxon>
        <taxon>Didymocarpoideae</taxon>
        <taxon>Trichosporeae</taxon>
        <taxon>Loxocarpinae</taxon>
        <taxon>Dorcoceras</taxon>
    </lineage>
</organism>